<sequence length="128" mass="15042">MLDRRKIFVNICISVYLAMSSKTASLRRHHRKTNKKHCGTSECALVTHHGIAGWYKHLFEELGWMILAKKRGMMDKVGTYLHSLQRFKNSIEYKISTTQERDRKQDLQIMHSNICVLLDHAERDLTKN</sequence>
<reference evidence="1" key="1">
    <citation type="journal article" date="2020" name="Nature">
        <title>Giant virus diversity and host interactions through global metagenomics.</title>
        <authorList>
            <person name="Schulz F."/>
            <person name="Roux S."/>
            <person name="Paez-Espino D."/>
            <person name="Jungbluth S."/>
            <person name="Walsh D.A."/>
            <person name="Denef V.J."/>
            <person name="McMahon K.D."/>
            <person name="Konstantinidis K.T."/>
            <person name="Eloe-Fadrosh E.A."/>
            <person name="Kyrpides N.C."/>
            <person name="Woyke T."/>
        </authorList>
    </citation>
    <scope>NUCLEOTIDE SEQUENCE</scope>
    <source>
        <strain evidence="1">GVMAG-M-3300023179-59</strain>
    </source>
</reference>
<accession>A0A6C0H1R3</accession>
<dbReference type="AlphaFoldDB" id="A0A6C0H1R3"/>
<evidence type="ECO:0000313" key="1">
    <source>
        <dbReference type="EMBL" id="QHT74320.1"/>
    </source>
</evidence>
<name>A0A6C0H1R3_9ZZZZ</name>
<dbReference type="EMBL" id="MN739849">
    <property type="protein sequence ID" value="QHT74320.1"/>
    <property type="molecule type" value="Genomic_DNA"/>
</dbReference>
<protein>
    <submittedName>
        <fullName evidence="1">Uncharacterized protein</fullName>
    </submittedName>
</protein>
<proteinExistence type="predicted"/>
<organism evidence="1">
    <name type="scientific">viral metagenome</name>
    <dbReference type="NCBI Taxonomy" id="1070528"/>
    <lineage>
        <taxon>unclassified sequences</taxon>
        <taxon>metagenomes</taxon>
        <taxon>organismal metagenomes</taxon>
    </lineage>
</organism>